<evidence type="ECO:0000256" key="1">
    <source>
        <dbReference type="SAM" id="Phobius"/>
    </source>
</evidence>
<dbReference type="RefSeq" id="XP_005643926.1">
    <property type="nucleotide sequence ID" value="XM_005643869.1"/>
</dbReference>
<dbReference type="AlphaFoldDB" id="I0YLW3"/>
<sequence length="90" mass="9461">MPGKNVYYFIFCMSCIYSQISLLRVSADSTVPIAGGSLTAVAIVGAGVLLSEKPELGSWPGVLSILSDFGGHPQQVILAQIKTVMMSVLS</sequence>
<gene>
    <name evidence="2" type="ORF">COCSUDRAFT_34284</name>
</gene>
<dbReference type="GeneID" id="17037322"/>
<dbReference type="KEGG" id="csl:COCSUDRAFT_34284"/>
<comment type="caution">
    <text evidence="2">The sequence shown here is derived from an EMBL/GenBank/DDBJ whole genome shotgun (WGS) entry which is preliminary data.</text>
</comment>
<keyword evidence="3" id="KW-1185">Reference proteome</keyword>
<evidence type="ECO:0000313" key="2">
    <source>
        <dbReference type="EMBL" id="EIE19382.1"/>
    </source>
</evidence>
<dbReference type="Proteomes" id="UP000007264">
    <property type="component" value="Unassembled WGS sequence"/>
</dbReference>
<dbReference type="EMBL" id="AGSI01000019">
    <property type="protein sequence ID" value="EIE19382.1"/>
    <property type="molecule type" value="Genomic_DNA"/>
</dbReference>
<feature type="transmembrane region" description="Helical" evidence="1">
    <location>
        <begin position="6"/>
        <end position="23"/>
    </location>
</feature>
<name>I0YLW3_COCSC</name>
<protein>
    <submittedName>
        <fullName evidence="2">Uncharacterized protein</fullName>
    </submittedName>
</protein>
<reference evidence="2 3" key="1">
    <citation type="journal article" date="2012" name="Genome Biol.">
        <title>The genome of the polar eukaryotic microalga coccomyxa subellipsoidea reveals traits of cold adaptation.</title>
        <authorList>
            <person name="Blanc G."/>
            <person name="Agarkova I."/>
            <person name="Grimwood J."/>
            <person name="Kuo A."/>
            <person name="Brueggeman A."/>
            <person name="Dunigan D."/>
            <person name="Gurnon J."/>
            <person name="Ladunga I."/>
            <person name="Lindquist E."/>
            <person name="Lucas S."/>
            <person name="Pangilinan J."/>
            <person name="Proschold T."/>
            <person name="Salamov A."/>
            <person name="Schmutz J."/>
            <person name="Weeks D."/>
            <person name="Yamada T."/>
            <person name="Claverie J.M."/>
            <person name="Grigoriev I."/>
            <person name="Van Etten J."/>
            <person name="Lomsadze A."/>
            <person name="Borodovsky M."/>
        </authorList>
    </citation>
    <scope>NUCLEOTIDE SEQUENCE [LARGE SCALE GENOMIC DNA]</scope>
    <source>
        <strain evidence="2 3">C-169</strain>
    </source>
</reference>
<keyword evidence="1" id="KW-0472">Membrane</keyword>
<keyword evidence="1" id="KW-1133">Transmembrane helix</keyword>
<proteinExistence type="predicted"/>
<feature type="transmembrane region" description="Helical" evidence="1">
    <location>
        <begin position="30"/>
        <end position="50"/>
    </location>
</feature>
<dbReference type="OrthoDB" id="10408304at2759"/>
<evidence type="ECO:0000313" key="3">
    <source>
        <dbReference type="Proteomes" id="UP000007264"/>
    </source>
</evidence>
<keyword evidence="1" id="KW-0812">Transmembrane</keyword>
<accession>I0YLW3</accession>
<organism evidence="2 3">
    <name type="scientific">Coccomyxa subellipsoidea (strain C-169)</name>
    <name type="common">Green microalga</name>
    <dbReference type="NCBI Taxonomy" id="574566"/>
    <lineage>
        <taxon>Eukaryota</taxon>
        <taxon>Viridiplantae</taxon>
        <taxon>Chlorophyta</taxon>
        <taxon>core chlorophytes</taxon>
        <taxon>Trebouxiophyceae</taxon>
        <taxon>Trebouxiophyceae incertae sedis</taxon>
        <taxon>Coccomyxaceae</taxon>
        <taxon>Coccomyxa</taxon>
        <taxon>Coccomyxa subellipsoidea</taxon>
    </lineage>
</organism>